<dbReference type="InterPro" id="IPR032189">
    <property type="entry name" value="Mlh1_C"/>
</dbReference>
<evidence type="ECO:0000256" key="1">
    <source>
        <dbReference type="ARBA" id="ARBA00004123"/>
    </source>
</evidence>
<dbReference type="NCBIfam" id="TIGR00585">
    <property type="entry name" value="mutl"/>
    <property type="match status" value="1"/>
</dbReference>
<dbReference type="Gene3D" id="3.30.230.10">
    <property type="match status" value="1"/>
</dbReference>
<comment type="similarity">
    <text evidence="3">Belongs to the DNA mismatch repair MutL/HexB family.</text>
</comment>
<evidence type="ECO:0000313" key="9">
    <source>
        <dbReference type="EMBL" id="KAG5185784.1"/>
    </source>
</evidence>
<dbReference type="GO" id="GO:0016887">
    <property type="term" value="F:ATP hydrolysis activity"/>
    <property type="evidence" value="ECO:0007669"/>
    <property type="project" value="InterPro"/>
</dbReference>
<dbReference type="GO" id="GO:0140664">
    <property type="term" value="F:ATP-dependent DNA damage sensor activity"/>
    <property type="evidence" value="ECO:0007669"/>
    <property type="project" value="InterPro"/>
</dbReference>
<reference evidence="9" key="1">
    <citation type="submission" date="2021-02" db="EMBL/GenBank/DDBJ databases">
        <title>First Annotated Genome of the Yellow-green Alga Tribonema minus.</title>
        <authorList>
            <person name="Mahan K.M."/>
        </authorList>
    </citation>
    <scope>NUCLEOTIDE SEQUENCE</scope>
    <source>
        <strain evidence="9">UTEX B ZZ1240</strain>
    </source>
</reference>
<feature type="compositionally biased region" description="Gly residues" evidence="7">
    <location>
        <begin position="630"/>
        <end position="641"/>
    </location>
</feature>
<evidence type="ECO:0000313" key="10">
    <source>
        <dbReference type="Proteomes" id="UP000664859"/>
    </source>
</evidence>
<dbReference type="GO" id="GO:0032389">
    <property type="term" value="C:MutLalpha complex"/>
    <property type="evidence" value="ECO:0007669"/>
    <property type="project" value="TreeGrafter"/>
</dbReference>
<dbReference type="CDD" id="cd16926">
    <property type="entry name" value="HATPase_MutL-MLH-PMS-like"/>
    <property type="match status" value="1"/>
</dbReference>
<accession>A0A836CHJ0</accession>
<dbReference type="PROSITE" id="PS00058">
    <property type="entry name" value="DNA_MISMATCH_REPAIR_1"/>
    <property type="match status" value="1"/>
</dbReference>
<dbReference type="SUPFAM" id="SSF54211">
    <property type="entry name" value="Ribosomal protein S5 domain 2-like"/>
    <property type="match status" value="1"/>
</dbReference>
<organism evidence="9 10">
    <name type="scientific">Tribonema minus</name>
    <dbReference type="NCBI Taxonomy" id="303371"/>
    <lineage>
        <taxon>Eukaryota</taxon>
        <taxon>Sar</taxon>
        <taxon>Stramenopiles</taxon>
        <taxon>Ochrophyta</taxon>
        <taxon>PX clade</taxon>
        <taxon>Xanthophyceae</taxon>
        <taxon>Tribonematales</taxon>
        <taxon>Tribonemataceae</taxon>
        <taxon>Tribonema</taxon>
    </lineage>
</organism>
<dbReference type="InterPro" id="IPR002099">
    <property type="entry name" value="MutL/Mlh/PMS"/>
</dbReference>
<comment type="subcellular location">
    <subcellularLocation>
        <location evidence="1">Nucleus</location>
    </subcellularLocation>
    <subcellularLocation>
        <location evidence="2">Plastid</location>
    </subcellularLocation>
</comment>
<dbReference type="GO" id="GO:0009536">
    <property type="term" value="C:plastid"/>
    <property type="evidence" value="ECO:0007669"/>
    <property type="project" value="UniProtKB-SubCell"/>
</dbReference>
<gene>
    <name evidence="9" type="ORF">JKP88DRAFT_311230</name>
</gene>
<dbReference type="Pfam" id="PF16413">
    <property type="entry name" value="Mlh1_C"/>
    <property type="match status" value="1"/>
</dbReference>
<keyword evidence="6" id="KW-0539">Nucleus</keyword>
<dbReference type="InterPro" id="IPR036890">
    <property type="entry name" value="HATPase_C_sf"/>
</dbReference>
<evidence type="ECO:0000256" key="6">
    <source>
        <dbReference type="ARBA" id="ARBA00023242"/>
    </source>
</evidence>
<dbReference type="InterPro" id="IPR038973">
    <property type="entry name" value="MutL/Mlh/Pms-like"/>
</dbReference>
<feature type="compositionally biased region" description="Basic and acidic residues" evidence="7">
    <location>
        <begin position="473"/>
        <end position="483"/>
    </location>
</feature>
<dbReference type="Pfam" id="PF13589">
    <property type="entry name" value="HATPase_c_3"/>
    <property type="match status" value="1"/>
</dbReference>
<protein>
    <recommendedName>
        <fullName evidence="8">DNA mismatch repair protein S5 domain-containing protein</fullName>
    </recommendedName>
</protein>
<sequence length="940" mass="100779">MVAPKAGDAGAARPPQIHKLEEHVVNRIAAGEVVQRPANAVKEMLENSLDAGSKSITVTCKEGGMKLLEIKDDGHGIRKDDMRIVCERFTTSKLQRFEDLTTISTFGFRGEALASITHVARVTITSKTRDSPCAYRARYHDGKVIPLRPGDPAEPRPCAGNQGTTISVEDLFYNMDTRRRAFKSAAEQYALILDVVTRYAIHYGDSGVSFTCKRHGSASADLHTPAQSSSLANIRVAYGAALARELLELKAEQAPELLDKAIFDGAPADAPFSFRARGFVSNANYSTKRAVFILFINHRLVDSTSIRRTLESVYSSVLPKGTHAFIYLALSMPAPHLDVNVHPTKQEVHFLHEEALLERLRKALEDTLGSANRSRTFYSQSTLPGIHFDATPLAPGDADGGSGASGGGGKAKATGAGGEDGDEGAWEPDEEPSDDDDEAQQPPDDALMSQASSLSGAAAARQRSGGGSARPKRRDEKLVRVDARATSMDAFVVRSQRRPPSPPPGAWNIRNGSRRRPAACALHILGSMSCEDAASAATTPADASSPPSADTAANPPVCECPPDVVDLSAETVPLREEETSAEEPSGKKRGKPAATAAAAAAVKPFAGIGTSCACCGKRRQKRGAVEVGEKGGGGGGGGGGAVSQAAASQSPMMQQHRRPDTFVETRTSSQPHLRACAPALTVTDSYTSVRGVLTEMRANVHKGLLQMLRKAAFVGMVDNRLSLLQFQTKLVLVDHHRLAQEAFYQMALRRFGVSPRLKLAMPVDVEHFARAALDLPEAEWAEQDGPKDELAADVRRVLAQKSALLDEYFNVGISEGAQVALPMFILRLATDVEWLEERPCFETIATELSALPSNNTLAPFRPLPRNACISQIAHQDSTGGSGGGAKNDTPVANAATTAIVRDVLYPAFRWALLPPQEFSTNSVIVQVACLEKLYKVFERC</sequence>
<evidence type="ECO:0000259" key="8">
    <source>
        <dbReference type="SMART" id="SM01340"/>
    </source>
</evidence>
<dbReference type="Pfam" id="PF01119">
    <property type="entry name" value="DNA_mis_repair"/>
    <property type="match status" value="1"/>
</dbReference>
<dbReference type="InterPro" id="IPR014762">
    <property type="entry name" value="DNA_mismatch_repair_CS"/>
</dbReference>
<dbReference type="Gene3D" id="3.30.565.10">
    <property type="entry name" value="Histidine kinase-like ATPase, C-terminal domain"/>
    <property type="match status" value="1"/>
</dbReference>
<dbReference type="Proteomes" id="UP000664859">
    <property type="component" value="Unassembled WGS sequence"/>
</dbReference>
<proteinExistence type="inferred from homology"/>
<feature type="region of interest" description="Disordered" evidence="7">
    <location>
        <begin position="388"/>
        <end position="512"/>
    </location>
</feature>
<feature type="region of interest" description="Disordered" evidence="7">
    <location>
        <begin position="573"/>
        <end position="592"/>
    </location>
</feature>
<evidence type="ECO:0000256" key="7">
    <source>
        <dbReference type="SAM" id="MobiDB-lite"/>
    </source>
</evidence>
<dbReference type="SUPFAM" id="SSF55874">
    <property type="entry name" value="ATPase domain of HSP90 chaperone/DNA topoisomerase II/histidine kinase"/>
    <property type="match status" value="1"/>
</dbReference>
<dbReference type="InterPro" id="IPR014721">
    <property type="entry name" value="Ribsml_uS5_D2-typ_fold_subgr"/>
</dbReference>
<dbReference type="EMBL" id="JAFCMP010000122">
    <property type="protein sequence ID" value="KAG5185784.1"/>
    <property type="molecule type" value="Genomic_DNA"/>
</dbReference>
<dbReference type="GO" id="GO:0005524">
    <property type="term" value="F:ATP binding"/>
    <property type="evidence" value="ECO:0007669"/>
    <property type="project" value="InterPro"/>
</dbReference>
<dbReference type="PANTHER" id="PTHR10073">
    <property type="entry name" value="DNA MISMATCH REPAIR PROTEIN MLH, PMS, MUTL"/>
    <property type="match status" value="1"/>
</dbReference>
<keyword evidence="10" id="KW-1185">Reference proteome</keyword>
<evidence type="ECO:0000256" key="4">
    <source>
        <dbReference type="ARBA" id="ARBA00022763"/>
    </source>
</evidence>
<dbReference type="InterPro" id="IPR020568">
    <property type="entry name" value="Ribosomal_Su5_D2-typ_SF"/>
</dbReference>
<keyword evidence="4" id="KW-0227">DNA damage</keyword>
<feature type="region of interest" description="Disordered" evidence="7">
    <location>
        <begin position="626"/>
        <end position="656"/>
    </location>
</feature>
<dbReference type="AlphaFoldDB" id="A0A836CHJ0"/>
<dbReference type="PANTHER" id="PTHR10073:SF12">
    <property type="entry name" value="DNA MISMATCH REPAIR PROTEIN MLH1"/>
    <property type="match status" value="1"/>
</dbReference>
<dbReference type="InterPro" id="IPR013507">
    <property type="entry name" value="DNA_mismatch_S5_2-like"/>
</dbReference>
<dbReference type="GO" id="GO:0006298">
    <property type="term" value="P:mismatch repair"/>
    <property type="evidence" value="ECO:0007669"/>
    <property type="project" value="InterPro"/>
</dbReference>
<dbReference type="FunFam" id="3.30.230.10:FF:000014">
    <property type="entry name" value="DNA mismatch repair protein Mlh1"/>
    <property type="match status" value="1"/>
</dbReference>
<feature type="compositionally biased region" description="Low complexity" evidence="7">
    <location>
        <begin position="440"/>
        <end position="463"/>
    </location>
</feature>
<comment type="caution">
    <text evidence="9">The sequence shown here is derived from an EMBL/GenBank/DDBJ whole genome shotgun (WGS) entry which is preliminary data.</text>
</comment>
<evidence type="ECO:0000256" key="3">
    <source>
        <dbReference type="ARBA" id="ARBA00006082"/>
    </source>
</evidence>
<feature type="domain" description="DNA mismatch repair protein S5" evidence="8">
    <location>
        <begin position="234"/>
        <end position="369"/>
    </location>
</feature>
<dbReference type="GO" id="GO:0030983">
    <property type="term" value="F:mismatched DNA binding"/>
    <property type="evidence" value="ECO:0007669"/>
    <property type="project" value="InterPro"/>
</dbReference>
<dbReference type="SMART" id="SM01340">
    <property type="entry name" value="DNA_mis_repair"/>
    <property type="match status" value="1"/>
</dbReference>
<dbReference type="FunFam" id="3.30.565.10:FF:000109">
    <property type="entry name" value="Related to MLH1-DNA mismatch repair protein"/>
    <property type="match status" value="1"/>
</dbReference>
<feature type="compositionally biased region" description="Gly residues" evidence="7">
    <location>
        <begin position="398"/>
        <end position="418"/>
    </location>
</feature>
<dbReference type="OrthoDB" id="10254304at2759"/>
<keyword evidence="5" id="KW-0234">DNA repair</keyword>
<name>A0A836CHJ0_9STRA</name>
<evidence type="ECO:0000256" key="5">
    <source>
        <dbReference type="ARBA" id="ARBA00023204"/>
    </source>
</evidence>
<evidence type="ECO:0000256" key="2">
    <source>
        <dbReference type="ARBA" id="ARBA00004474"/>
    </source>
</evidence>
<feature type="region of interest" description="Disordered" evidence="7">
    <location>
        <begin position="537"/>
        <end position="561"/>
    </location>
</feature>
<feature type="compositionally biased region" description="Acidic residues" evidence="7">
    <location>
        <begin position="419"/>
        <end position="439"/>
    </location>
</feature>